<accession>A0ABS4F1A0</accession>
<keyword evidence="3" id="KW-1185">Reference proteome</keyword>
<feature type="transmembrane region" description="Helical" evidence="1">
    <location>
        <begin position="15"/>
        <end position="34"/>
    </location>
</feature>
<keyword evidence="1" id="KW-0812">Transmembrane</keyword>
<keyword evidence="1" id="KW-1133">Transmembrane helix</keyword>
<sequence length="53" mass="5939">MFNFKLPGSLKVKKVILAILIIVCLGILVNKLILNKENTNKSNINTETQIKSK</sequence>
<keyword evidence="1" id="KW-0472">Membrane</keyword>
<evidence type="ECO:0000256" key="1">
    <source>
        <dbReference type="SAM" id="Phobius"/>
    </source>
</evidence>
<evidence type="ECO:0000313" key="2">
    <source>
        <dbReference type="EMBL" id="MBP1890007.1"/>
    </source>
</evidence>
<reference evidence="2 3" key="1">
    <citation type="submission" date="2021-03" db="EMBL/GenBank/DDBJ databases">
        <title>Genomic Encyclopedia of Type Strains, Phase IV (KMG-IV): sequencing the most valuable type-strain genomes for metagenomic binning, comparative biology and taxonomic classification.</title>
        <authorList>
            <person name="Goeker M."/>
        </authorList>
    </citation>
    <scope>NUCLEOTIDE SEQUENCE [LARGE SCALE GENOMIC DNA]</scope>
    <source>
        <strain evidence="2 3">DSM 3984</strain>
    </source>
</reference>
<dbReference type="EMBL" id="JAGGJZ010000004">
    <property type="protein sequence ID" value="MBP1890007.1"/>
    <property type="molecule type" value="Genomic_DNA"/>
</dbReference>
<evidence type="ECO:0000313" key="3">
    <source>
        <dbReference type="Proteomes" id="UP000783390"/>
    </source>
</evidence>
<name>A0ABS4F1A0_9CLOT</name>
<gene>
    <name evidence="2" type="ORF">J2Z53_001591</name>
</gene>
<comment type="caution">
    <text evidence="2">The sequence shown here is derived from an EMBL/GenBank/DDBJ whole genome shotgun (WGS) entry which is preliminary data.</text>
</comment>
<proteinExistence type="predicted"/>
<dbReference type="Proteomes" id="UP000783390">
    <property type="component" value="Unassembled WGS sequence"/>
</dbReference>
<protein>
    <submittedName>
        <fullName evidence="2">Uncharacterized protein</fullName>
    </submittedName>
</protein>
<organism evidence="2 3">
    <name type="scientific">Clostridium moniliforme</name>
    <dbReference type="NCBI Taxonomy" id="39489"/>
    <lineage>
        <taxon>Bacteria</taxon>
        <taxon>Bacillati</taxon>
        <taxon>Bacillota</taxon>
        <taxon>Clostridia</taxon>
        <taxon>Eubacteriales</taxon>
        <taxon>Clostridiaceae</taxon>
        <taxon>Clostridium</taxon>
    </lineage>
</organism>